<dbReference type="AlphaFoldDB" id="A0AAV4SV27"/>
<organism evidence="1 2">
    <name type="scientific">Caerostris extrusa</name>
    <name type="common">Bark spider</name>
    <name type="synonym">Caerostris bankana</name>
    <dbReference type="NCBI Taxonomy" id="172846"/>
    <lineage>
        <taxon>Eukaryota</taxon>
        <taxon>Metazoa</taxon>
        <taxon>Ecdysozoa</taxon>
        <taxon>Arthropoda</taxon>
        <taxon>Chelicerata</taxon>
        <taxon>Arachnida</taxon>
        <taxon>Araneae</taxon>
        <taxon>Araneomorphae</taxon>
        <taxon>Entelegynae</taxon>
        <taxon>Araneoidea</taxon>
        <taxon>Araneidae</taxon>
        <taxon>Caerostris</taxon>
    </lineage>
</organism>
<protein>
    <submittedName>
        <fullName evidence="1">Uncharacterized protein</fullName>
    </submittedName>
</protein>
<gene>
    <name evidence="1" type="ORF">CEXT_337521</name>
</gene>
<dbReference type="EMBL" id="BPLR01009913">
    <property type="protein sequence ID" value="GIY35448.1"/>
    <property type="molecule type" value="Genomic_DNA"/>
</dbReference>
<accession>A0AAV4SV27</accession>
<dbReference type="Proteomes" id="UP001054945">
    <property type="component" value="Unassembled WGS sequence"/>
</dbReference>
<keyword evidence="2" id="KW-1185">Reference proteome</keyword>
<reference evidence="1 2" key="1">
    <citation type="submission" date="2021-06" db="EMBL/GenBank/DDBJ databases">
        <title>Caerostris extrusa draft genome.</title>
        <authorList>
            <person name="Kono N."/>
            <person name="Arakawa K."/>
        </authorList>
    </citation>
    <scope>NUCLEOTIDE SEQUENCE [LARGE SCALE GENOMIC DNA]</scope>
</reference>
<evidence type="ECO:0000313" key="1">
    <source>
        <dbReference type="EMBL" id="GIY35448.1"/>
    </source>
</evidence>
<sequence length="114" mass="12456">MIYQASSAPEAIPGEGIIVTWPLIDAEGVLMTGRLISKNNLAMEKGISKSTKSSTPKNQVSLLATAWLKFVKAEVVFIIIHNPIFQNDKDLALLHEMSPLVLVECVNGLAYQMC</sequence>
<comment type="caution">
    <text evidence="1">The sequence shown here is derived from an EMBL/GenBank/DDBJ whole genome shotgun (WGS) entry which is preliminary data.</text>
</comment>
<name>A0AAV4SV27_CAEEX</name>
<evidence type="ECO:0000313" key="2">
    <source>
        <dbReference type="Proteomes" id="UP001054945"/>
    </source>
</evidence>
<proteinExistence type="predicted"/>